<dbReference type="EMBL" id="JACHNA010000001">
    <property type="protein sequence ID" value="MBB4735741.1"/>
    <property type="molecule type" value="Genomic_DNA"/>
</dbReference>
<dbReference type="InterPro" id="IPR003447">
    <property type="entry name" value="FEMABX"/>
</dbReference>
<keyword evidence="2 8" id="KW-0808">Transferase</keyword>
<evidence type="ECO:0000313" key="8">
    <source>
        <dbReference type="EMBL" id="MBB4735741.1"/>
    </source>
</evidence>
<evidence type="ECO:0000256" key="2">
    <source>
        <dbReference type="ARBA" id="ARBA00022679"/>
    </source>
</evidence>
<feature type="region of interest" description="Disordered" evidence="7">
    <location>
        <begin position="1"/>
        <end position="24"/>
    </location>
</feature>
<reference evidence="8 9" key="1">
    <citation type="submission" date="2020-08" db="EMBL/GenBank/DDBJ databases">
        <title>Sequencing the genomes of 1000 actinobacteria strains.</title>
        <authorList>
            <person name="Klenk H.-P."/>
        </authorList>
    </citation>
    <scope>NUCLEOTIDE SEQUENCE [LARGE SCALE GENOMIC DNA]</scope>
    <source>
        <strain evidence="8 9">DSM 23974</strain>
    </source>
</reference>
<keyword evidence="9" id="KW-1185">Reference proteome</keyword>
<evidence type="ECO:0000256" key="1">
    <source>
        <dbReference type="ARBA" id="ARBA00009943"/>
    </source>
</evidence>
<evidence type="ECO:0000256" key="4">
    <source>
        <dbReference type="ARBA" id="ARBA00022984"/>
    </source>
</evidence>
<evidence type="ECO:0000256" key="3">
    <source>
        <dbReference type="ARBA" id="ARBA00022960"/>
    </source>
</evidence>
<keyword evidence="5" id="KW-0012">Acyltransferase</keyword>
<feature type="compositionally biased region" description="Polar residues" evidence="7">
    <location>
        <begin position="1"/>
        <end position="14"/>
    </location>
</feature>
<dbReference type="GO" id="GO:0016755">
    <property type="term" value="F:aminoacyltransferase activity"/>
    <property type="evidence" value="ECO:0007669"/>
    <property type="project" value="InterPro"/>
</dbReference>
<dbReference type="SUPFAM" id="SSF55729">
    <property type="entry name" value="Acyl-CoA N-acyltransferases (Nat)"/>
    <property type="match status" value="2"/>
</dbReference>
<keyword evidence="4" id="KW-0573">Peptidoglycan synthesis</keyword>
<dbReference type="Gene3D" id="3.40.630.30">
    <property type="match status" value="2"/>
</dbReference>
<dbReference type="GO" id="GO:0008360">
    <property type="term" value="P:regulation of cell shape"/>
    <property type="evidence" value="ECO:0007669"/>
    <property type="project" value="UniProtKB-KW"/>
</dbReference>
<proteinExistence type="inferred from homology"/>
<dbReference type="GO" id="GO:0009252">
    <property type="term" value="P:peptidoglycan biosynthetic process"/>
    <property type="evidence" value="ECO:0007669"/>
    <property type="project" value="UniProtKB-KW"/>
</dbReference>
<keyword evidence="6" id="KW-0961">Cell wall biogenesis/degradation</keyword>
<evidence type="ECO:0000256" key="5">
    <source>
        <dbReference type="ARBA" id="ARBA00023315"/>
    </source>
</evidence>
<dbReference type="PANTHER" id="PTHR36174">
    <property type="entry name" value="LIPID II:GLYCINE GLYCYLTRANSFERASE"/>
    <property type="match status" value="1"/>
</dbReference>
<accession>A0A7W7GP54</accession>
<comment type="caution">
    <text evidence="8">The sequence shown here is derived from an EMBL/GenBank/DDBJ whole genome shotgun (WGS) entry which is preliminary data.</text>
</comment>
<dbReference type="InterPro" id="IPR016181">
    <property type="entry name" value="Acyl_CoA_acyltransferase"/>
</dbReference>
<dbReference type="GO" id="GO:0071555">
    <property type="term" value="P:cell wall organization"/>
    <property type="evidence" value="ECO:0007669"/>
    <property type="project" value="UniProtKB-KW"/>
</dbReference>
<keyword evidence="3" id="KW-0133">Cell shape</keyword>
<evidence type="ECO:0000313" key="9">
    <source>
        <dbReference type="Proteomes" id="UP000540191"/>
    </source>
</evidence>
<name>A0A7W7GP54_9MICC</name>
<dbReference type="InterPro" id="IPR050644">
    <property type="entry name" value="PG_Glycine_Bridge_Synth"/>
</dbReference>
<sequence length="397" mass="43138">MTTSAENSPASNQPAPGGQAGPDALTVRPITEAEHIEVLRRRPESSFLQNPAWGRVKVGWRPVSLGFFRGHELVGAALVLLRRLPVPAKVPFLGRACLAYVSEGPVLDEGVDMLAALEPMVAHLKGEGAFLVRVGLPGPVRRWEADALRKAIKDPEIGSVLDLEAEVTPGALELQDRLRAAGWQAPEVGDGFIAGQPMFQARIPLEGLDVDGVLKRMNQTSRSETRKSTRTDLDVREAGAAGLDEFMQTYTQTAEREGFNGRAKEYFEGVFAELGESPIADVDLFLASYEGQPLAGAIAIRQGRFAWYPYGGSATAERKRFAPRALQLQQIEAALEAGCHWYDLGGVGPSLDPEHKLAGLMRFKTAIGADVVQTHGEWELPLNKPLAKAFALYLARR</sequence>
<dbReference type="PROSITE" id="PS51191">
    <property type="entry name" value="FEMABX"/>
    <property type="match status" value="1"/>
</dbReference>
<evidence type="ECO:0000256" key="6">
    <source>
        <dbReference type="ARBA" id="ARBA00023316"/>
    </source>
</evidence>
<comment type="similarity">
    <text evidence="1">Belongs to the FemABX family.</text>
</comment>
<dbReference type="AlphaFoldDB" id="A0A7W7GP54"/>
<dbReference type="Pfam" id="PF02388">
    <property type="entry name" value="FemAB"/>
    <property type="match status" value="2"/>
</dbReference>
<protein>
    <submittedName>
        <fullName evidence="8">Lipid II:glycine glycyltransferase (Peptidoglycan interpeptide bridge formation enzyme)</fullName>
    </submittedName>
</protein>
<dbReference type="Proteomes" id="UP000540191">
    <property type="component" value="Unassembled WGS sequence"/>
</dbReference>
<gene>
    <name evidence="8" type="ORF">HDA30_001249</name>
</gene>
<evidence type="ECO:0000256" key="7">
    <source>
        <dbReference type="SAM" id="MobiDB-lite"/>
    </source>
</evidence>
<dbReference type="PANTHER" id="PTHR36174:SF1">
    <property type="entry name" value="LIPID II:GLYCINE GLYCYLTRANSFERASE"/>
    <property type="match status" value="1"/>
</dbReference>
<organism evidence="8 9">
    <name type="scientific">Micrococcus cohnii</name>
    <dbReference type="NCBI Taxonomy" id="993416"/>
    <lineage>
        <taxon>Bacteria</taxon>
        <taxon>Bacillati</taxon>
        <taxon>Actinomycetota</taxon>
        <taxon>Actinomycetes</taxon>
        <taxon>Micrococcales</taxon>
        <taxon>Micrococcaceae</taxon>
        <taxon>Micrococcus</taxon>
    </lineage>
</organism>
<dbReference type="RefSeq" id="WP_184241423.1">
    <property type="nucleotide sequence ID" value="NZ_JACHNA010000001.1"/>
</dbReference>